<dbReference type="STRING" id="1777140.AWB79_05078"/>
<evidence type="ECO:0000256" key="2">
    <source>
        <dbReference type="SAM" id="SignalP"/>
    </source>
</evidence>
<evidence type="ECO:0000313" key="5">
    <source>
        <dbReference type="Proteomes" id="UP000054851"/>
    </source>
</evidence>
<feature type="compositionally biased region" description="Polar residues" evidence="1">
    <location>
        <begin position="25"/>
        <end position="47"/>
    </location>
</feature>
<dbReference type="AlphaFoldDB" id="A0A158CCP3"/>
<dbReference type="OrthoDB" id="9010075at2"/>
<evidence type="ECO:0000313" key="4">
    <source>
        <dbReference type="EMBL" id="SAK79686.1"/>
    </source>
</evidence>
<dbReference type="PANTHER" id="PTHR34606:SF15">
    <property type="entry name" value="BON DOMAIN-CONTAINING PROTEIN"/>
    <property type="match status" value="1"/>
</dbReference>
<evidence type="ECO:0000256" key="1">
    <source>
        <dbReference type="SAM" id="MobiDB-lite"/>
    </source>
</evidence>
<dbReference type="RefSeq" id="WP_063963539.1">
    <property type="nucleotide sequence ID" value="NZ_FCOA02000020.1"/>
</dbReference>
<dbReference type="PROSITE" id="PS50914">
    <property type="entry name" value="BON"/>
    <property type="match status" value="1"/>
</dbReference>
<organism evidence="4 5">
    <name type="scientific">Caballeronia hypogeia</name>
    <dbReference type="NCBI Taxonomy" id="1777140"/>
    <lineage>
        <taxon>Bacteria</taxon>
        <taxon>Pseudomonadati</taxon>
        <taxon>Pseudomonadota</taxon>
        <taxon>Betaproteobacteria</taxon>
        <taxon>Burkholderiales</taxon>
        <taxon>Burkholderiaceae</taxon>
        <taxon>Caballeronia</taxon>
    </lineage>
</organism>
<protein>
    <submittedName>
        <fullName evidence="4">Transport-associated protein</fullName>
    </submittedName>
</protein>
<dbReference type="SMART" id="SM00749">
    <property type="entry name" value="BON"/>
    <property type="match status" value="1"/>
</dbReference>
<dbReference type="Proteomes" id="UP000054851">
    <property type="component" value="Unassembled WGS sequence"/>
</dbReference>
<dbReference type="InterPro" id="IPR014004">
    <property type="entry name" value="Transpt-assoc_nodulatn_dom_bac"/>
</dbReference>
<gene>
    <name evidence="4" type="ORF">AWB79_05078</name>
</gene>
<dbReference type="InterPro" id="IPR051686">
    <property type="entry name" value="Lipoprotein_DolP"/>
</dbReference>
<feature type="domain" description="BON" evidence="3">
    <location>
        <begin position="45"/>
        <end position="113"/>
    </location>
</feature>
<keyword evidence="5" id="KW-1185">Reference proteome</keyword>
<feature type="chain" id="PRO_5007622779" evidence="2">
    <location>
        <begin position="25"/>
        <end position="119"/>
    </location>
</feature>
<comment type="caution">
    <text evidence="4">The sequence shown here is derived from an EMBL/GenBank/DDBJ whole genome shotgun (WGS) entry which is preliminary data.</text>
</comment>
<proteinExistence type="predicted"/>
<dbReference type="InterPro" id="IPR007055">
    <property type="entry name" value="BON_dom"/>
</dbReference>
<sequence>MKLNEIVRMTLSAAVLAWAVNAPAQPNQPGSATQEATGASSAQVSNGTLRRRVKAALKKTKGLTAYDIAVRAKNGEVTLQGSVKNQEQIDLAGKVAREVPGVISVKNTLTVARPNYSWK</sequence>
<dbReference type="Gene3D" id="3.30.1340.30">
    <property type="match status" value="1"/>
</dbReference>
<evidence type="ECO:0000259" key="3">
    <source>
        <dbReference type="PROSITE" id="PS50914"/>
    </source>
</evidence>
<feature type="signal peptide" evidence="2">
    <location>
        <begin position="1"/>
        <end position="24"/>
    </location>
</feature>
<name>A0A158CCP3_9BURK</name>
<feature type="region of interest" description="Disordered" evidence="1">
    <location>
        <begin position="24"/>
        <end position="47"/>
    </location>
</feature>
<keyword evidence="2" id="KW-0732">Signal</keyword>
<accession>A0A158CCP3</accession>
<dbReference type="PANTHER" id="PTHR34606">
    <property type="entry name" value="BON DOMAIN-CONTAINING PROTEIN"/>
    <property type="match status" value="1"/>
</dbReference>
<dbReference type="Pfam" id="PF04972">
    <property type="entry name" value="BON"/>
    <property type="match status" value="1"/>
</dbReference>
<reference evidence="4" key="1">
    <citation type="submission" date="2016-01" db="EMBL/GenBank/DDBJ databases">
        <authorList>
            <person name="Peeters C."/>
        </authorList>
    </citation>
    <scope>NUCLEOTIDE SEQUENCE</scope>
    <source>
        <strain evidence="4">LMG 29322</strain>
    </source>
</reference>
<dbReference type="EMBL" id="FCOA02000020">
    <property type="protein sequence ID" value="SAK79686.1"/>
    <property type="molecule type" value="Genomic_DNA"/>
</dbReference>